<keyword evidence="4 7" id="KW-0418">Kinase</keyword>
<dbReference type="GO" id="GO:0007234">
    <property type="term" value="P:osmosensory signaling via phosphorelay pathway"/>
    <property type="evidence" value="ECO:0007669"/>
    <property type="project" value="TreeGrafter"/>
</dbReference>
<name>A0AAW7Y646_9GAMM</name>
<accession>A0AAW7Y646</accession>
<dbReference type="PANTHER" id="PTHR42878">
    <property type="entry name" value="TWO-COMPONENT HISTIDINE KINASE"/>
    <property type="match status" value="1"/>
</dbReference>
<dbReference type="InterPro" id="IPR005467">
    <property type="entry name" value="His_kinase_dom"/>
</dbReference>
<organism evidence="7 8">
    <name type="scientific">Photobacterium sanguinicancri</name>
    <dbReference type="NCBI Taxonomy" id="875932"/>
    <lineage>
        <taxon>Bacteria</taxon>
        <taxon>Pseudomonadati</taxon>
        <taxon>Pseudomonadota</taxon>
        <taxon>Gammaproteobacteria</taxon>
        <taxon>Vibrionales</taxon>
        <taxon>Vibrionaceae</taxon>
        <taxon>Photobacterium</taxon>
    </lineage>
</organism>
<dbReference type="GO" id="GO:0000155">
    <property type="term" value="F:phosphorelay sensor kinase activity"/>
    <property type="evidence" value="ECO:0007669"/>
    <property type="project" value="InterPro"/>
</dbReference>
<evidence type="ECO:0000256" key="1">
    <source>
        <dbReference type="ARBA" id="ARBA00000085"/>
    </source>
</evidence>
<evidence type="ECO:0000313" key="7">
    <source>
        <dbReference type="EMBL" id="MDO6542095.1"/>
    </source>
</evidence>
<comment type="caution">
    <text evidence="7">The sequence shown here is derived from an EMBL/GenBank/DDBJ whole genome shotgun (WGS) entry which is preliminary data.</text>
</comment>
<reference evidence="7" key="1">
    <citation type="submission" date="2023-07" db="EMBL/GenBank/DDBJ databases">
        <title>Genome content predicts the carbon catabolic preferences of heterotrophic bacteria.</title>
        <authorList>
            <person name="Gralka M."/>
        </authorList>
    </citation>
    <scope>NUCLEOTIDE SEQUENCE</scope>
    <source>
        <strain evidence="7">G2M05</strain>
    </source>
</reference>
<dbReference type="Pfam" id="PF00512">
    <property type="entry name" value="HisKA"/>
    <property type="match status" value="1"/>
</dbReference>
<dbReference type="InterPro" id="IPR050351">
    <property type="entry name" value="BphY/WalK/GraS-like"/>
</dbReference>
<dbReference type="Gene3D" id="3.30.565.10">
    <property type="entry name" value="Histidine kinase-like ATPase, C-terminal domain"/>
    <property type="match status" value="1"/>
</dbReference>
<keyword evidence="5" id="KW-0472">Membrane</keyword>
<dbReference type="InterPro" id="IPR036097">
    <property type="entry name" value="HisK_dim/P_sf"/>
</dbReference>
<evidence type="ECO:0000256" key="4">
    <source>
        <dbReference type="ARBA" id="ARBA00022777"/>
    </source>
</evidence>
<evidence type="ECO:0000256" key="2">
    <source>
        <dbReference type="ARBA" id="ARBA00012438"/>
    </source>
</evidence>
<feature type="transmembrane region" description="Helical" evidence="5">
    <location>
        <begin position="12"/>
        <end position="33"/>
    </location>
</feature>
<dbReference type="PANTHER" id="PTHR42878:SF13">
    <property type="entry name" value="HISTIDINE KINASE"/>
    <property type="match status" value="1"/>
</dbReference>
<evidence type="ECO:0000313" key="8">
    <source>
        <dbReference type="Proteomes" id="UP001170624"/>
    </source>
</evidence>
<evidence type="ECO:0000259" key="6">
    <source>
        <dbReference type="PROSITE" id="PS50109"/>
    </source>
</evidence>
<proteinExistence type="predicted"/>
<dbReference type="Proteomes" id="UP001170624">
    <property type="component" value="Unassembled WGS sequence"/>
</dbReference>
<dbReference type="SUPFAM" id="SSF47384">
    <property type="entry name" value="Homodimeric domain of signal transducing histidine kinase"/>
    <property type="match status" value="1"/>
</dbReference>
<dbReference type="RefSeq" id="WP_303498681.1">
    <property type="nucleotide sequence ID" value="NZ_JAUOPU010000004.1"/>
</dbReference>
<dbReference type="InterPro" id="IPR036890">
    <property type="entry name" value="HATPase_C_sf"/>
</dbReference>
<dbReference type="Gene3D" id="1.10.287.130">
    <property type="match status" value="1"/>
</dbReference>
<dbReference type="SUPFAM" id="SSF55874">
    <property type="entry name" value="ATPase domain of HSP90 chaperone/DNA topoisomerase II/histidine kinase"/>
    <property type="match status" value="1"/>
</dbReference>
<evidence type="ECO:0000256" key="5">
    <source>
        <dbReference type="SAM" id="Phobius"/>
    </source>
</evidence>
<feature type="domain" description="Histidine kinase" evidence="6">
    <location>
        <begin position="232"/>
        <end position="454"/>
    </location>
</feature>
<gene>
    <name evidence="7" type="ORF">Q4568_06105</name>
</gene>
<protein>
    <recommendedName>
        <fullName evidence="2">histidine kinase</fullName>
        <ecNumber evidence="2">2.7.13.3</ecNumber>
    </recommendedName>
</protein>
<dbReference type="AlphaFoldDB" id="A0AAW7Y646"/>
<comment type="catalytic activity">
    <reaction evidence="1">
        <text>ATP + protein L-histidine = ADP + protein N-phospho-L-histidine.</text>
        <dbReference type="EC" id="2.7.13.3"/>
    </reaction>
</comment>
<dbReference type="InterPro" id="IPR003661">
    <property type="entry name" value="HisK_dim/P_dom"/>
</dbReference>
<dbReference type="SMART" id="SM00388">
    <property type="entry name" value="HisKA"/>
    <property type="match status" value="1"/>
</dbReference>
<keyword evidence="5" id="KW-1133">Transmembrane helix</keyword>
<keyword evidence="3" id="KW-0808">Transferase</keyword>
<keyword evidence="5" id="KW-0812">Transmembrane</keyword>
<feature type="transmembrane region" description="Helical" evidence="5">
    <location>
        <begin position="150"/>
        <end position="173"/>
    </location>
</feature>
<dbReference type="PROSITE" id="PS50109">
    <property type="entry name" value="HIS_KIN"/>
    <property type="match status" value="1"/>
</dbReference>
<evidence type="ECO:0000256" key="3">
    <source>
        <dbReference type="ARBA" id="ARBA00022679"/>
    </source>
</evidence>
<dbReference type="GO" id="GO:0030295">
    <property type="term" value="F:protein kinase activator activity"/>
    <property type="evidence" value="ECO:0007669"/>
    <property type="project" value="TreeGrafter"/>
</dbReference>
<dbReference type="EMBL" id="JAUOPU010000004">
    <property type="protein sequence ID" value="MDO6542095.1"/>
    <property type="molecule type" value="Genomic_DNA"/>
</dbReference>
<sequence length="454" mass="52307">MLSIKQEVIKLLSVFVILLILLFASLMFINVNYGINTDTRNTMIYQGALLERTLDESGALPSAVDSGMLSIYNDLNSMPNYLRQSVAWTEMKNRQMIEKYVYDDGENKRYIYAMKYPIKRLDRSVYLILNYYDDLENQIKYDYKIQRGNLVLIVIGLILIITTIVLFTLVLYWRLLNPVERMFNWITHPDQSPQPASKELKYTELNSIVDSVELNRQREQDIIKREAFFLRTLSHELRTPIAIILSSAELLERVITRSGSEHKSISESGLAQRHSSQNTKLIKGAERATGRILYAVTNMKKLVQTLLWLSRKNEAPLPISRVNLAAVISKVIEDNRYLLQDKSVDIDDENIDRQAQVSANDTVIQLLLENLIRNAMQYSHLGTIRITASTNLFMISNPVDSASDGNSHCSDTYQDHESYGIGLYLVEKICQKKQYRYEMETQSNQVTAKLYFSP</sequence>
<dbReference type="GO" id="GO:0000156">
    <property type="term" value="F:phosphorelay response regulator activity"/>
    <property type="evidence" value="ECO:0007669"/>
    <property type="project" value="TreeGrafter"/>
</dbReference>
<dbReference type="EC" id="2.7.13.3" evidence="2"/>
<dbReference type="CDD" id="cd00082">
    <property type="entry name" value="HisKA"/>
    <property type="match status" value="1"/>
</dbReference>